<evidence type="ECO:0000259" key="18">
    <source>
        <dbReference type="PROSITE" id="PS51011"/>
    </source>
</evidence>
<evidence type="ECO:0000256" key="9">
    <source>
        <dbReference type="ARBA" id="ARBA00022853"/>
    </source>
</evidence>
<evidence type="ECO:0000259" key="19">
    <source>
        <dbReference type="PROSITE" id="PS51183"/>
    </source>
</evidence>
<name>A0A6P8YAU2_THRPL</name>
<sequence>MPPQGLKHVNGKTKGMASKVADKAAKVLPAEDFQFIPPREAPVFEPTAEEFEDPLAYIAKIRPRAEKAGICKIRPPNDWQPPFAVDVDKFKFTPRIQRLNELEAKTRVKLNFFDQIAKFWELQGNTLKIPIIDKKALDLYSLHQNVIKLTNDNYENFVKQKDKAVQEQMWFEVAAKMGYPAKRGHSLLLKHHYDRILRPYDIFLKHPPGETLKKESRKEPKPELKVESKSEPKLESKPELKLESKAEPKSESKLEPKTEPKSEDEEGEAEGEEYKQHQIPSRQAIEPPSSQKSARRSKRYGICDSAKEGSESTSPDSKELRRLLFYGAGPKMAGFNEKQSPKKKNSKKGLHEFDPLAKYVCHTCQRGDSEESMLLCDGCDDSYHTFCLVPPLSEIPKGDWRCPKCLAEEVSKPLEAFGFEQAQREYSLQQFCEMADRFKSEYFNMPVHVVPTSVVEKEFWRLVSSIDEDVTVEYGADLHTMDHGSGFPTNPGETSCEYATSKWNLNNLPVLEGSVLGHINADISGMKVPWMYVGMCFATFCWHNEDHWSYSINYLHWGEPKTWYGVPGSSAEAFEETMKRAAPELFQSQPDLLHQLVTIMNPNILVNDGVPVFRTDQHAGEFVVTFPRAYHAGFNQGFNFAEAVNFAPADWLPIGRDCITHYSNLRRFCVFSHDELVCKMASDPKDLELGVANAAYKDMHVMVESEKKLRKSLLEWGVRTAERKNFESMQDDERQCEVCKTTCFLSAVTCDCPTANPKGQQRLLACLRHYADLCKCEPSNHTLWYRYTLDELPLMLRDIKLRAESFDNWVSAVKDALDYKTPKTIDLAGFRGLLQEAEDKKFPDSELLQALRGSVQEATKCANVASQLGGRKTRNRARTSQEPRLKLTVEELQLFVEEIDELPCILRDGAAVKDVLEKVREFQTKAAAMMSKEPDIEVRRGKEIREVLELGISLDVELPELEALKDLCLQEEWLDKAVKLQNAAAADLEELSSLVASCDELPTPRHEVISALLEEFTELESRALHWQTRARAAIQESSLEKQEILDKEAEEMSVFVPEMNEVEDAVKTAAKWKVQAEDLQVVTDGPELELVEALVLRGQACPARPPGLAEWEERIRNARAWREKTIRTFMFRESPLSLVEALLPRTEVGVDSVPVKRDKDPVKDETAAVLDIQEVNTQKRLRDMGDKTYCICKKPFTGVMVKCEICYDWFHARCVPLPEKADSKPLLTMEDRIRAVTTRQVKFLCPVCQRSKRPQFKAVFQLLSSIQKLNVQMVEARVVHSLCQRALGWKEKARKMLAQDDLYIPNPTAVADHAYSAASTLSPNKHARKSPLVPRQDKPLNILMDKMRIELELLMLEGDLMELDLEETNVIWNVLRNSEANAETSVIEPDEMEVRVEAEASQELKSKELERFREKQRTMKRKADDDKSRKRGGKPKRAKKPSRPTSQEVSSDKPADGEEEEEDEDCSAMPCLRPTGSEVTWVQCDGACELWFHLHCVGLDKGDISEQEDYICSQCNGPNPEQRMQMMVVMDSTVPLSHPDPLAITSQPQCRTPT</sequence>
<dbReference type="CDD" id="cd15605">
    <property type="entry name" value="PHD1_Lid_like"/>
    <property type="match status" value="1"/>
</dbReference>
<dbReference type="SMART" id="SM00501">
    <property type="entry name" value="BRIGHT"/>
    <property type="match status" value="1"/>
</dbReference>
<dbReference type="InterPro" id="IPR019787">
    <property type="entry name" value="Znf_PHD-finger"/>
</dbReference>
<dbReference type="SUPFAM" id="SSF46774">
    <property type="entry name" value="ARID-like"/>
    <property type="match status" value="1"/>
</dbReference>
<dbReference type="Pfam" id="PF02373">
    <property type="entry name" value="JmjC"/>
    <property type="match status" value="1"/>
</dbReference>
<dbReference type="InParanoid" id="A0A6P8YAU2"/>
<dbReference type="InterPro" id="IPR004198">
    <property type="entry name" value="Znf_C5HC2"/>
</dbReference>
<evidence type="ECO:0000256" key="1">
    <source>
        <dbReference type="ARBA" id="ARBA00001954"/>
    </source>
</evidence>
<protein>
    <recommendedName>
        <fullName evidence="4">[histone H3]-trimethyl-L-lysine(4) demethylase</fullName>
        <ecNumber evidence="4">1.14.11.67</ecNumber>
    </recommendedName>
</protein>
<dbReference type="SMART" id="SM01014">
    <property type="entry name" value="ARID"/>
    <property type="match status" value="1"/>
</dbReference>
<dbReference type="Pfam" id="PF01388">
    <property type="entry name" value="ARID"/>
    <property type="match status" value="1"/>
</dbReference>
<reference evidence="22" key="1">
    <citation type="submission" date="2025-08" db="UniProtKB">
        <authorList>
            <consortium name="RefSeq"/>
        </authorList>
    </citation>
    <scope>IDENTIFICATION</scope>
    <source>
        <tissue evidence="22">Total insect</tissue>
    </source>
</reference>
<evidence type="ECO:0000256" key="13">
    <source>
        <dbReference type="ARBA" id="ARBA00023242"/>
    </source>
</evidence>
<dbReference type="InterPro" id="IPR001606">
    <property type="entry name" value="ARID_dom"/>
</dbReference>
<feature type="compositionally biased region" description="Acidic residues" evidence="16">
    <location>
        <begin position="1457"/>
        <end position="1466"/>
    </location>
</feature>
<dbReference type="CDD" id="cd15610">
    <property type="entry name" value="PHD3_KDM5A_like"/>
    <property type="match status" value="1"/>
</dbReference>
<keyword evidence="10" id="KW-0223">Dioxygenase</keyword>
<dbReference type="PROSITE" id="PS51011">
    <property type="entry name" value="ARID"/>
    <property type="match status" value="1"/>
</dbReference>
<feature type="compositionally biased region" description="Acidic residues" evidence="16">
    <location>
        <begin position="262"/>
        <end position="271"/>
    </location>
</feature>
<evidence type="ECO:0000313" key="22">
    <source>
        <dbReference type="RefSeq" id="XP_034236738.1"/>
    </source>
</evidence>
<dbReference type="PROSITE" id="PS50016">
    <property type="entry name" value="ZF_PHD_2"/>
    <property type="match status" value="2"/>
</dbReference>
<keyword evidence="12" id="KW-0408">Iron</keyword>
<keyword evidence="6" id="KW-0677">Repeat</keyword>
<feature type="domain" description="PHD-type" evidence="17">
    <location>
        <begin position="1187"/>
        <end position="1251"/>
    </location>
</feature>
<dbReference type="PANTHER" id="PTHR10694:SF33">
    <property type="entry name" value="LYSINE-SPECIFIC DEMETHYLASE 5"/>
    <property type="match status" value="1"/>
</dbReference>
<dbReference type="GO" id="GO:0034647">
    <property type="term" value="F:histone H3K4me/H3K4me2/H3K4me3 demethylase activity"/>
    <property type="evidence" value="ECO:0007669"/>
    <property type="project" value="UniProtKB-EC"/>
</dbReference>
<comment type="subcellular location">
    <subcellularLocation>
        <location evidence="2">Nucleus</location>
    </subcellularLocation>
</comment>
<comment type="similarity">
    <text evidence="3">Belongs to the JARID1 histone demethylase family.</text>
</comment>
<dbReference type="SUPFAM" id="SSF51197">
    <property type="entry name" value="Clavaminate synthase-like"/>
    <property type="match status" value="1"/>
</dbReference>
<feature type="region of interest" description="Disordered" evidence="16">
    <location>
        <begin position="208"/>
        <end position="319"/>
    </location>
</feature>
<dbReference type="GO" id="GO:0006355">
    <property type="term" value="P:regulation of DNA-templated transcription"/>
    <property type="evidence" value="ECO:0007669"/>
    <property type="project" value="TreeGrafter"/>
</dbReference>
<dbReference type="PROSITE" id="PS51183">
    <property type="entry name" value="JMJN"/>
    <property type="match status" value="1"/>
</dbReference>
<dbReference type="Gene3D" id="2.60.120.650">
    <property type="entry name" value="Cupin"/>
    <property type="match status" value="2"/>
</dbReference>
<dbReference type="SMART" id="SM00558">
    <property type="entry name" value="JmjC"/>
    <property type="match status" value="1"/>
</dbReference>
<dbReference type="InterPro" id="IPR019786">
    <property type="entry name" value="Zinc_finger_PHD-type_CS"/>
</dbReference>
<dbReference type="SMART" id="SM00249">
    <property type="entry name" value="PHD"/>
    <property type="match status" value="3"/>
</dbReference>
<keyword evidence="11" id="KW-0560">Oxidoreductase</keyword>
<dbReference type="EC" id="1.14.11.67" evidence="4"/>
<dbReference type="FunFam" id="2.60.120.650:FF:000028">
    <property type="entry name" value="Lysine-specific demethylase lid"/>
    <property type="match status" value="1"/>
</dbReference>
<dbReference type="FunCoup" id="A0A6P8YAU2">
    <property type="interactions" value="1978"/>
</dbReference>
<dbReference type="InterPro" id="IPR003349">
    <property type="entry name" value="JmjN"/>
</dbReference>
<evidence type="ECO:0000256" key="10">
    <source>
        <dbReference type="ARBA" id="ARBA00022964"/>
    </source>
</evidence>
<dbReference type="RefSeq" id="XP_034236738.1">
    <property type="nucleotide sequence ID" value="XM_034380847.1"/>
</dbReference>
<dbReference type="PANTHER" id="PTHR10694">
    <property type="entry name" value="LYSINE-SPECIFIC DEMETHYLASE"/>
    <property type="match status" value="1"/>
</dbReference>
<dbReference type="InterPro" id="IPR013637">
    <property type="entry name" value="Lys_sp_deMease-like_dom"/>
</dbReference>
<keyword evidence="21" id="KW-1185">Reference proteome</keyword>
<dbReference type="SMART" id="SM00545">
    <property type="entry name" value="JmjN"/>
    <property type="match status" value="1"/>
</dbReference>
<dbReference type="InterPro" id="IPR036431">
    <property type="entry name" value="ARID_dom_sf"/>
</dbReference>
<gene>
    <name evidence="22" type="primary">LOC117642564</name>
</gene>
<dbReference type="Gene3D" id="3.30.40.10">
    <property type="entry name" value="Zinc/RING finger domain, C3HC4 (zinc finger)"/>
    <property type="match status" value="2"/>
</dbReference>
<evidence type="ECO:0000256" key="12">
    <source>
        <dbReference type="ARBA" id="ARBA00023004"/>
    </source>
</evidence>
<evidence type="ECO:0000313" key="21">
    <source>
        <dbReference type="Proteomes" id="UP000515158"/>
    </source>
</evidence>
<feature type="compositionally biased region" description="Basic residues" evidence="16">
    <location>
        <begin position="1429"/>
        <end position="1442"/>
    </location>
</feature>
<evidence type="ECO:0000256" key="4">
    <source>
        <dbReference type="ARBA" id="ARBA00012902"/>
    </source>
</evidence>
<evidence type="ECO:0000256" key="14">
    <source>
        <dbReference type="ARBA" id="ARBA00048734"/>
    </source>
</evidence>
<dbReference type="InterPro" id="IPR003347">
    <property type="entry name" value="JmjC_dom"/>
</dbReference>
<keyword evidence="9" id="KW-0156">Chromatin regulator</keyword>
<dbReference type="Proteomes" id="UP000515158">
    <property type="component" value="Unplaced"/>
</dbReference>
<dbReference type="GO" id="GO:0000785">
    <property type="term" value="C:chromatin"/>
    <property type="evidence" value="ECO:0007669"/>
    <property type="project" value="TreeGrafter"/>
</dbReference>
<evidence type="ECO:0000256" key="8">
    <source>
        <dbReference type="ARBA" id="ARBA00022833"/>
    </source>
</evidence>
<feature type="domain" description="ARID" evidence="18">
    <location>
        <begin position="106"/>
        <end position="205"/>
    </location>
</feature>
<evidence type="ECO:0000256" key="7">
    <source>
        <dbReference type="ARBA" id="ARBA00022771"/>
    </source>
</evidence>
<dbReference type="OrthoDB" id="1678912at2759"/>
<keyword evidence="13" id="KW-0539">Nucleus</keyword>
<proteinExistence type="inferred from homology"/>
<keyword evidence="5" id="KW-0479">Metal-binding</keyword>
<dbReference type="FunFam" id="2.60.120.650:FF:000035">
    <property type="entry name" value="PHD transcription factor Rum1"/>
    <property type="match status" value="1"/>
</dbReference>
<dbReference type="Pfam" id="PF00628">
    <property type="entry name" value="PHD"/>
    <property type="match status" value="1"/>
</dbReference>
<evidence type="ECO:0000256" key="15">
    <source>
        <dbReference type="PROSITE-ProRule" id="PRU00146"/>
    </source>
</evidence>
<dbReference type="SUPFAM" id="SSF57903">
    <property type="entry name" value="FYVE/PHD zinc finger"/>
    <property type="match status" value="3"/>
</dbReference>
<dbReference type="GeneID" id="117642564"/>
<evidence type="ECO:0000259" key="20">
    <source>
        <dbReference type="PROSITE" id="PS51184"/>
    </source>
</evidence>
<comment type="cofactor">
    <cofactor evidence="1">
        <name>Fe(2+)</name>
        <dbReference type="ChEBI" id="CHEBI:29033"/>
    </cofactor>
</comment>
<dbReference type="Pfam" id="PF21323">
    <property type="entry name" value="KDM5_C-hel"/>
    <property type="match status" value="1"/>
</dbReference>
<dbReference type="PROSITE" id="PS01359">
    <property type="entry name" value="ZF_PHD_1"/>
    <property type="match status" value="2"/>
</dbReference>
<organism evidence="22">
    <name type="scientific">Thrips palmi</name>
    <name type="common">Melon thrips</name>
    <dbReference type="NCBI Taxonomy" id="161013"/>
    <lineage>
        <taxon>Eukaryota</taxon>
        <taxon>Metazoa</taxon>
        <taxon>Ecdysozoa</taxon>
        <taxon>Arthropoda</taxon>
        <taxon>Hexapoda</taxon>
        <taxon>Insecta</taxon>
        <taxon>Pterygota</taxon>
        <taxon>Neoptera</taxon>
        <taxon>Paraneoptera</taxon>
        <taxon>Thysanoptera</taxon>
        <taxon>Terebrantia</taxon>
        <taxon>Thripoidea</taxon>
        <taxon>Thripidae</taxon>
        <taxon>Thrips</taxon>
    </lineage>
</organism>
<feature type="compositionally biased region" description="Basic and acidic residues" evidence="16">
    <location>
        <begin position="305"/>
        <end position="319"/>
    </location>
</feature>
<evidence type="ECO:0000256" key="2">
    <source>
        <dbReference type="ARBA" id="ARBA00004123"/>
    </source>
</evidence>
<dbReference type="Pfam" id="PF08429">
    <property type="entry name" value="PLU-1"/>
    <property type="match status" value="1"/>
</dbReference>
<feature type="compositionally biased region" description="Basic and acidic residues" evidence="16">
    <location>
        <begin position="208"/>
        <end position="261"/>
    </location>
</feature>
<keyword evidence="8" id="KW-0862">Zinc</keyword>
<dbReference type="GO" id="GO:0003677">
    <property type="term" value="F:DNA binding"/>
    <property type="evidence" value="ECO:0007669"/>
    <property type="project" value="InterPro"/>
</dbReference>
<dbReference type="InterPro" id="IPR013083">
    <property type="entry name" value="Znf_RING/FYVE/PHD"/>
</dbReference>
<dbReference type="Pfam" id="PF02928">
    <property type="entry name" value="zf-C5HC2"/>
    <property type="match status" value="1"/>
</dbReference>
<evidence type="ECO:0000256" key="11">
    <source>
        <dbReference type="ARBA" id="ARBA00023002"/>
    </source>
</evidence>
<evidence type="ECO:0000256" key="5">
    <source>
        <dbReference type="ARBA" id="ARBA00022723"/>
    </source>
</evidence>
<dbReference type="FunFam" id="1.10.150.60:FF:000016">
    <property type="entry name" value="Putative Lysine-specific demethylase 5B"/>
    <property type="match status" value="1"/>
</dbReference>
<evidence type="ECO:0000256" key="16">
    <source>
        <dbReference type="SAM" id="MobiDB-lite"/>
    </source>
</evidence>
<comment type="catalytic activity">
    <reaction evidence="14">
        <text>N(6),N(6),N(6)-trimethyl-L-lysyl(4)-[histone H3] + 3 2-oxoglutarate + 3 O2 = L-lysyl(4)-[histone H3] + 3 formaldehyde + 3 succinate + 3 CO2</text>
        <dbReference type="Rhea" id="RHEA:60208"/>
        <dbReference type="Rhea" id="RHEA-COMP:15537"/>
        <dbReference type="Rhea" id="RHEA-COMP:15547"/>
        <dbReference type="ChEBI" id="CHEBI:15379"/>
        <dbReference type="ChEBI" id="CHEBI:16526"/>
        <dbReference type="ChEBI" id="CHEBI:16810"/>
        <dbReference type="ChEBI" id="CHEBI:16842"/>
        <dbReference type="ChEBI" id="CHEBI:29969"/>
        <dbReference type="ChEBI" id="CHEBI:30031"/>
        <dbReference type="ChEBI" id="CHEBI:61961"/>
        <dbReference type="EC" id="1.14.11.67"/>
    </reaction>
</comment>
<dbReference type="KEGG" id="tpal:117642564"/>
<dbReference type="PROSITE" id="PS51184">
    <property type="entry name" value="JMJC"/>
    <property type="match status" value="1"/>
</dbReference>
<feature type="domain" description="JmjN" evidence="19">
    <location>
        <begin position="41"/>
        <end position="82"/>
    </location>
</feature>
<dbReference type="Pfam" id="PF02375">
    <property type="entry name" value="JmjN"/>
    <property type="match status" value="1"/>
</dbReference>
<dbReference type="InterPro" id="IPR001965">
    <property type="entry name" value="Znf_PHD"/>
</dbReference>
<feature type="domain" description="PHD-type" evidence="17">
    <location>
        <begin position="358"/>
        <end position="408"/>
    </location>
</feature>
<dbReference type="InterPro" id="IPR011011">
    <property type="entry name" value="Znf_FYVE_PHD"/>
</dbReference>
<keyword evidence="7 15" id="KW-0863">Zinc-finger</keyword>
<accession>A0A6P8YAU2</accession>
<feature type="region of interest" description="Disordered" evidence="16">
    <location>
        <begin position="1407"/>
        <end position="1469"/>
    </location>
</feature>
<dbReference type="GO" id="GO:0008270">
    <property type="term" value="F:zinc ion binding"/>
    <property type="evidence" value="ECO:0007669"/>
    <property type="project" value="UniProtKB-KW"/>
</dbReference>
<evidence type="ECO:0000256" key="3">
    <source>
        <dbReference type="ARBA" id="ARBA00006801"/>
    </source>
</evidence>
<evidence type="ECO:0000256" key="6">
    <source>
        <dbReference type="ARBA" id="ARBA00022737"/>
    </source>
</evidence>
<feature type="compositionally biased region" description="Basic and acidic residues" evidence="16">
    <location>
        <begin position="1407"/>
        <end position="1428"/>
    </location>
</feature>
<evidence type="ECO:0000259" key="17">
    <source>
        <dbReference type="PROSITE" id="PS50016"/>
    </source>
</evidence>
<feature type="domain" description="JmjC" evidence="20">
    <location>
        <begin position="497"/>
        <end position="663"/>
    </location>
</feature>
<dbReference type="GO" id="GO:0005634">
    <property type="term" value="C:nucleus"/>
    <property type="evidence" value="ECO:0007669"/>
    <property type="project" value="UniProtKB-SubCell"/>
</dbReference>
<dbReference type="InterPro" id="IPR048615">
    <property type="entry name" value="KDM5_C-hel"/>
</dbReference>